<dbReference type="EMBL" id="CTEF01000001">
    <property type="protein sequence ID" value="CQD08848.1"/>
    <property type="molecule type" value="Genomic_DNA"/>
</dbReference>
<gene>
    <name evidence="1" type="ORF">BN970_01711</name>
</gene>
<sequence>MAGGGCPPQVSSFLDSSLLSTYLDSMSDLDELIADGVSSSDPAVGLRAVRALQRLQERLEAIHVANAREQGWSWQAIADALEVSRQAVHQKHNRRG</sequence>
<name>A0A0U1D914_9MYCO</name>
<evidence type="ECO:0000313" key="1">
    <source>
        <dbReference type="EMBL" id="CQD08848.1"/>
    </source>
</evidence>
<evidence type="ECO:0008006" key="3">
    <source>
        <dbReference type="Google" id="ProtNLM"/>
    </source>
</evidence>
<dbReference type="Proteomes" id="UP000182227">
    <property type="component" value="Unassembled WGS sequence"/>
</dbReference>
<protein>
    <recommendedName>
        <fullName evidence="3">RNA polymerase subunit sigma-70</fullName>
    </recommendedName>
</protein>
<proteinExistence type="predicted"/>
<organism evidence="1 2">
    <name type="scientific">Mycolicibacterium conceptionense</name>
    <dbReference type="NCBI Taxonomy" id="451644"/>
    <lineage>
        <taxon>Bacteria</taxon>
        <taxon>Bacillati</taxon>
        <taxon>Actinomycetota</taxon>
        <taxon>Actinomycetes</taxon>
        <taxon>Mycobacteriales</taxon>
        <taxon>Mycobacteriaceae</taxon>
        <taxon>Mycolicibacterium</taxon>
    </lineage>
</organism>
<reference evidence="1 2" key="1">
    <citation type="submission" date="2015-03" db="EMBL/GenBank/DDBJ databases">
        <authorList>
            <person name="Murphy D."/>
        </authorList>
    </citation>
    <scope>NUCLEOTIDE SEQUENCE [LARGE SCALE GENOMIC DNA]</scope>
    <source>
        <strain evidence="1 2">D16</strain>
    </source>
</reference>
<dbReference type="AlphaFoldDB" id="A0A0U1D914"/>
<evidence type="ECO:0000313" key="2">
    <source>
        <dbReference type="Proteomes" id="UP000182227"/>
    </source>
</evidence>
<accession>A0A0U1D914</accession>